<keyword evidence="3" id="KW-1185">Reference proteome</keyword>
<proteinExistence type="predicted"/>
<name>A0A0C1LHF2_9BACT</name>
<dbReference type="EMBL" id="JSVC01000010">
    <property type="protein sequence ID" value="KIC94758.1"/>
    <property type="molecule type" value="Genomic_DNA"/>
</dbReference>
<evidence type="ECO:0008006" key="4">
    <source>
        <dbReference type="Google" id="ProtNLM"/>
    </source>
</evidence>
<evidence type="ECO:0000256" key="1">
    <source>
        <dbReference type="SAM" id="SignalP"/>
    </source>
</evidence>
<keyword evidence="1" id="KW-0732">Signal</keyword>
<gene>
    <name evidence="2" type="ORF">OI18_09780</name>
</gene>
<feature type="signal peptide" evidence="1">
    <location>
        <begin position="1"/>
        <end position="29"/>
    </location>
</feature>
<dbReference type="InterPro" id="IPR020018">
    <property type="entry name" value="Motility-assoc_lipoprot_GldH"/>
</dbReference>
<dbReference type="AlphaFoldDB" id="A0A0C1LHF2"/>
<feature type="chain" id="PRO_5002134932" description="Gliding motility protein GldH" evidence="1">
    <location>
        <begin position="30"/>
        <end position="168"/>
    </location>
</feature>
<sequence length="168" mass="19598">MFYKYIFAAMKLRNIVLLSLLALSFFTGACRKVDVFEKNTSFKDHRWQSSDRPEFSFVITDTLSRYNIFVSLRHNDAYRYNNLWVNVYTMAPGDSTTKPQALDLQLASNEKGWLGAGMDDIYEHRIRISQAPVQLKAGTYRFRLEQIMRDDPLDNVLNVGIRVERDTN</sequence>
<dbReference type="Pfam" id="PF14109">
    <property type="entry name" value="GldH_lipo"/>
    <property type="match status" value="1"/>
</dbReference>
<reference evidence="2 3" key="1">
    <citation type="submission" date="2014-11" db="EMBL/GenBank/DDBJ databases">
        <title>Genome sequence of Flavihumibacter solisilvae 3-3.</title>
        <authorList>
            <person name="Zhou G."/>
            <person name="Li M."/>
            <person name="Wang G."/>
        </authorList>
    </citation>
    <scope>NUCLEOTIDE SEQUENCE [LARGE SCALE GENOMIC DNA]</scope>
    <source>
        <strain evidence="2 3">3-3</strain>
    </source>
</reference>
<evidence type="ECO:0000313" key="2">
    <source>
        <dbReference type="EMBL" id="KIC94758.1"/>
    </source>
</evidence>
<comment type="caution">
    <text evidence="2">The sequence shown here is derived from an EMBL/GenBank/DDBJ whole genome shotgun (WGS) entry which is preliminary data.</text>
</comment>
<dbReference type="NCBIfam" id="TIGR03511">
    <property type="entry name" value="GldH_lipo"/>
    <property type="match status" value="1"/>
</dbReference>
<evidence type="ECO:0000313" key="3">
    <source>
        <dbReference type="Proteomes" id="UP000031408"/>
    </source>
</evidence>
<accession>A0A0C1LHF2</accession>
<organism evidence="2 3">
    <name type="scientific">Flavihumibacter solisilvae</name>
    <dbReference type="NCBI Taxonomy" id="1349421"/>
    <lineage>
        <taxon>Bacteria</taxon>
        <taxon>Pseudomonadati</taxon>
        <taxon>Bacteroidota</taxon>
        <taxon>Chitinophagia</taxon>
        <taxon>Chitinophagales</taxon>
        <taxon>Chitinophagaceae</taxon>
        <taxon>Flavihumibacter</taxon>
    </lineage>
</organism>
<protein>
    <recommendedName>
        <fullName evidence="4">Gliding motility protein GldH</fullName>
    </recommendedName>
</protein>
<dbReference type="PROSITE" id="PS51257">
    <property type="entry name" value="PROKAR_LIPOPROTEIN"/>
    <property type="match status" value="1"/>
</dbReference>
<dbReference type="Proteomes" id="UP000031408">
    <property type="component" value="Unassembled WGS sequence"/>
</dbReference>
<dbReference type="STRING" id="1349421.OI18_09780"/>